<evidence type="ECO:0000313" key="3">
    <source>
        <dbReference type="EMBL" id="AXI10304.1"/>
    </source>
</evidence>
<dbReference type="EMBL" id="CP024848">
    <property type="protein sequence ID" value="AXI10304.1"/>
    <property type="molecule type" value="Genomic_DNA"/>
</dbReference>
<dbReference type="PANTHER" id="PTHR43434:SF1">
    <property type="entry name" value="PHOSPHOGLYCOLATE PHOSPHATASE"/>
    <property type="match status" value="1"/>
</dbReference>
<dbReference type="Proteomes" id="UP000253908">
    <property type="component" value="Chromosome"/>
</dbReference>
<name>A0A345PJX4_9BACI</name>
<evidence type="ECO:0000256" key="1">
    <source>
        <dbReference type="ARBA" id="ARBA00022801"/>
    </source>
</evidence>
<dbReference type="Pfam" id="PF13419">
    <property type="entry name" value="HAD_2"/>
    <property type="match status" value="1"/>
</dbReference>
<dbReference type="InterPro" id="IPR023198">
    <property type="entry name" value="PGP-like_dom2"/>
</dbReference>
<dbReference type="InterPro" id="IPR050155">
    <property type="entry name" value="HAD-like_hydrolase_sf"/>
</dbReference>
<dbReference type="NCBIfam" id="TIGR01549">
    <property type="entry name" value="HAD-SF-IA-v1"/>
    <property type="match status" value="1"/>
</dbReference>
<dbReference type="InterPro" id="IPR041492">
    <property type="entry name" value="HAD_2"/>
</dbReference>
<keyword evidence="4" id="KW-1185">Reference proteome</keyword>
<dbReference type="GO" id="GO:0006281">
    <property type="term" value="P:DNA repair"/>
    <property type="evidence" value="ECO:0007669"/>
    <property type="project" value="TreeGrafter"/>
</dbReference>
<dbReference type="KEGG" id="ocn:CUC15_15795"/>
<gene>
    <name evidence="3" type="ORF">CUC15_15795</name>
</gene>
<keyword evidence="2" id="KW-0460">Magnesium</keyword>
<proteinExistence type="predicted"/>
<organism evidence="3 4">
    <name type="scientific">Oceanobacillus zhaokaii</name>
    <dbReference type="NCBI Taxonomy" id="2052660"/>
    <lineage>
        <taxon>Bacteria</taxon>
        <taxon>Bacillati</taxon>
        <taxon>Bacillota</taxon>
        <taxon>Bacilli</taxon>
        <taxon>Bacillales</taxon>
        <taxon>Bacillaceae</taxon>
        <taxon>Oceanobacillus</taxon>
    </lineage>
</organism>
<dbReference type="InterPro" id="IPR006439">
    <property type="entry name" value="HAD-SF_hydro_IA"/>
</dbReference>
<dbReference type="SUPFAM" id="SSF56784">
    <property type="entry name" value="HAD-like"/>
    <property type="match status" value="1"/>
</dbReference>
<dbReference type="PANTHER" id="PTHR43434">
    <property type="entry name" value="PHOSPHOGLYCOLATE PHOSPHATASE"/>
    <property type="match status" value="1"/>
</dbReference>
<dbReference type="GO" id="GO:0008967">
    <property type="term" value="F:phosphoglycolate phosphatase activity"/>
    <property type="evidence" value="ECO:0007669"/>
    <property type="project" value="TreeGrafter"/>
</dbReference>
<dbReference type="Gene3D" id="1.10.150.240">
    <property type="entry name" value="Putative phosphatase, domain 2"/>
    <property type="match status" value="1"/>
</dbReference>
<dbReference type="OrthoDB" id="9792518at2"/>
<evidence type="ECO:0000256" key="2">
    <source>
        <dbReference type="ARBA" id="ARBA00022842"/>
    </source>
</evidence>
<protein>
    <submittedName>
        <fullName evidence="3">HAD family hydrolase</fullName>
    </submittedName>
</protein>
<reference evidence="4" key="1">
    <citation type="submission" date="2017-11" db="EMBL/GenBank/DDBJ databases">
        <authorList>
            <person name="Zhu W."/>
        </authorList>
    </citation>
    <scope>NUCLEOTIDE SEQUENCE [LARGE SCALE GENOMIC DNA]</scope>
    <source>
        <strain evidence="4">160</strain>
    </source>
</reference>
<dbReference type="SFLD" id="SFLDG01129">
    <property type="entry name" value="C1.5:_HAD__Beta-PGM__Phosphata"/>
    <property type="match status" value="1"/>
</dbReference>
<dbReference type="InterPro" id="IPR023214">
    <property type="entry name" value="HAD_sf"/>
</dbReference>
<dbReference type="RefSeq" id="WP_114917590.1">
    <property type="nucleotide sequence ID" value="NZ_CP024848.1"/>
</dbReference>
<dbReference type="Gene3D" id="3.40.50.1000">
    <property type="entry name" value="HAD superfamily/HAD-like"/>
    <property type="match status" value="1"/>
</dbReference>
<dbReference type="InterPro" id="IPR036412">
    <property type="entry name" value="HAD-like_sf"/>
</dbReference>
<dbReference type="SFLD" id="SFLDS00003">
    <property type="entry name" value="Haloacid_Dehalogenase"/>
    <property type="match status" value="1"/>
</dbReference>
<keyword evidence="1 3" id="KW-0378">Hydrolase</keyword>
<accession>A0A345PJX4</accession>
<evidence type="ECO:0000313" key="4">
    <source>
        <dbReference type="Proteomes" id="UP000253908"/>
    </source>
</evidence>
<dbReference type="AlphaFoldDB" id="A0A345PJX4"/>
<sequence length="218" mass="24788">MNGIIFDLDGTLWDSIDTVVDAWNNVLTQNKQLNREITKDDLRQVMGLPFDQLGEKLLPELDKDMRAEIIQACCDLENSYLAKQGGVLYENVEHTLKMLSSKYKLFIVSNCQDGYIEAFYKYHGLEKYFIDYENPGRTGLSKGENIKLVMERNQLASPVYVGDTVGDQQAAREAGIPFIFAAYGFGEVTDYEYSIDQFDVLADTIKEIERKSVSQCES</sequence>